<dbReference type="PROSITE" id="PS50903">
    <property type="entry name" value="RUBREDOXIN_LIKE"/>
    <property type="match status" value="1"/>
</dbReference>
<dbReference type="SUPFAM" id="SSF47240">
    <property type="entry name" value="Ferritin-like"/>
    <property type="match status" value="1"/>
</dbReference>
<sequence length="178" mass="19425">MSKTDENLKAAFAGESQANRKYLAFAKKAEEDGKPQVAKLFRATAAAETVHAHNHLRVMGGVKSTKENLFEAIAGESYEFKKMYPEFLEKAQEEKNTQATITFGGANKVEEIHHSLYEKALSAVEKGEDLSSGQIWVCQICGNTVEGTPPEKCPICGAPREKFVEIDGAPSADKSVIC</sequence>
<dbReference type="InterPro" id="IPR009040">
    <property type="entry name" value="Ferritin-like_diiron"/>
</dbReference>
<dbReference type="Proteomes" id="UP000315525">
    <property type="component" value="Unassembled WGS sequence"/>
</dbReference>
<evidence type="ECO:0000313" key="6">
    <source>
        <dbReference type="Proteomes" id="UP000315525"/>
    </source>
</evidence>
<dbReference type="InterPro" id="IPR048574">
    <property type="entry name" value="RUBY_RBDX"/>
</dbReference>
<accession>A0A523UTW5</accession>
<dbReference type="InterPro" id="IPR003251">
    <property type="entry name" value="Rr_diiron-bd_dom"/>
</dbReference>
<dbReference type="GO" id="GO:0005506">
    <property type="term" value="F:iron ion binding"/>
    <property type="evidence" value="ECO:0007669"/>
    <property type="project" value="InterPro"/>
</dbReference>
<dbReference type="InterPro" id="IPR009078">
    <property type="entry name" value="Ferritin-like_SF"/>
</dbReference>
<comment type="caution">
    <text evidence="5">The sequence shown here is derived from an EMBL/GenBank/DDBJ whole genome shotgun (WGS) entry which is preliminary data.</text>
</comment>
<dbReference type="InterPro" id="IPR024934">
    <property type="entry name" value="Rubredoxin-like_dom"/>
</dbReference>
<evidence type="ECO:0000256" key="2">
    <source>
        <dbReference type="ARBA" id="ARBA00022982"/>
    </source>
</evidence>
<dbReference type="InterPro" id="IPR012347">
    <property type="entry name" value="Ferritin-like"/>
</dbReference>
<dbReference type="EMBL" id="SOJN01000072">
    <property type="protein sequence ID" value="TET45945.1"/>
    <property type="molecule type" value="Genomic_DNA"/>
</dbReference>
<evidence type="ECO:0000313" key="5">
    <source>
        <dbReference type="EMBL" id="TET45945.1"/>
    </source>
</evidence>
<dbReference type="Gene3D" id="2.20.28.10">
    <property type="match status" value="1"/>
</dbReference>
<dbReference type="CDD" id="cd01041">
    <property type="entry name" value="Rubrerythrin"/>
    <property type="match status" value="1"/>
</dbReference>
<dbReference type="GO" id="GO:0016491">
    <property type="term" value="F:oxidoreductase activity"/>
    <property type="evidence" value="ECO:0007669"/>
    <property type="project" value="InterPro"/>
</dbReference>
<reference evidence="5 6" key="1">
    <citation type="submission" date="2019-03" db="EMBL/GenBank/DDBJ databases">
        <title>Metabolic potential of uncultured bacteria and archaea associated with petroleum seepage in deep-sea sediments.</title>
        <authorList>
            <person name="Dong X."/>
            <person name="Hubert C."/>
        </authorList>
    </citation>
    <scope>NUCLEOTIDE SEQUENCE [LARGE SCALE GENOMIC DNA]</scope>
    <source>
        <strain evidence="5">E44_bin18</strain>
    </source>
</reference>
<protein>
    <submittedName>
        <fullName evidence="5">Rubrerythrin family protein</fullName>
    </submittedName>
</protein>
<evidence type="ECO:0000259" key="3">
    <source>
        <dbReference type="PROSITE" id="PS50903"/>
    </source>
</evidence>
<feature type="domain" description="Rubredoxin-like" evidence="3">
    <location>
        <begin position="133"/>
        <end position="166"/>
    </location>
</feature>
<dbReference type="PROSITE" id="PS50905">
    <property type="entry name" value="FERRITIN_LIKE"/>
    <property type="match status" value="1"/>
</dbReference>
<dbReference type="Gene3D" id="1.20.1260.10">
    <property type="match status" value="1"/>
</dbReference>
<dbReference type="CDD" id="cd00729">
    <property type="entry name" value="rubredoxin_SM"/>
    <property type="match status" value="1"/>
</dbReference>
<keyword evidence="2" id="KW-0249">Electron transport</keyword>
<dbReference type="Pfam" id="PF02915">
    <property type="entry name" value="Rubrerythrin"/>
    <property type="match status" value="1"/>
</dbReference>
<dbReference type="PANTHER" id="PTHR33746">
    <property type="entry name" value="RUBRERYTHRIN"/>
    <property type="match status" value="1"/>
</dbReference>
<dbReference type="SUPFAM" id="SSF57802">
    <property type="entry name" value="Rubredoxin-like"/>
    <property type="match status" value="1"/>
</dbReference>
<dbReference type="PANTHER" id="PTHR33746:SF4">
    <property type="entry name" value="RUBRERYTHRIN"/>
    <property type="match status" value="1"/>
</dbReference>
<evidence type="ECO:0000259" key="4">
    <source>
        <dbReference type="PROSITE" id="PS50905"/>
    </source>
</evidence>
<dbReference type="InterPro" id="IPR052753">
    <property type="entry name" value="Rbr2/Nigerythrin"/>
</dbReference>
<gene>
    <name evidence="5" type="ORF">E3J62_05935</name>
</gene>
<feature type="domain" description="Ferritin-like diiron" evidence="4">
    <location>
        <begin position="1"/>
        <end position="128"/>
    </location>
</feature>
<name>A0A523UTW5_UNCT6</name>
<dbReference type="AlphaFoldDB" id="A0A523UTW5"/>
<proteinExistence type="predicted"/>
<keyword evidence="1" id="KW-0813">Transport</keyword>
<organism evidence="5 6">
    <name type="scientific">candidate division TA06 bacterium</name>
    <dbReference type="NCBI Taxonomy" id="2250710"/>
    <lineage>
        <taxon>Bacteria</taxon>
        <taxon>Bacteria division TA06</taxon>
    </lineage>
</organism>
<evidence type="ECO:0000256" key="1">
    <source>
        <dbReference type="ARBA" id="ARBA00022448"/>
    </source>
</evidence>
<dbReference type="Pfam" id="PF21349">
    <property type="entry name" value="RUBY_RBDX"/>
    <property type="match status" value="1"/>
</dbReference>